<organism evidence="2 3">
    <name type="scientific">Lentilactobacillus senioris DSM 24302 = JCM 17472</name>
    <dbReference type="NCBI Taxonomy" id="1423802"/>
    <lineage>
        <taxon>Bacteria</taxon>
        <taxon>Bacillati</taxon>
        <taxon>Bacillota</taxon>
        <taxon>Bacilli</taxon>
        <taxon>Lactobacillales</taxon>
        <taxon>Lactobacillaceae</taxon>
        <taxon>Lentilactobacillus</taxon>
    </lineage>
</organism>
<feature type="transmembrane region" description="Helical" evidence="1">
    <location>
        <begin position="16"/>
        <end position="34"/>
    </location>
</feature>
<evidence type="ECO:0000256" key="1">
    <source>
        <dbReference type="SAM" id="Phobius"/>
    </source>
</evidence>
<feature type="transmembrane region" description="Helical" evidence="1">
    <location>
        <begin position="395"/>
        <end position="414"/>
    </location>
</feature>
<dbReference type="AlphaFoldDB" id="A0A0R2CSG1"/>
<comment type="caution">
    <text evidence="2">The sequence shown here is derived from an EMBL/GenBank/DDBJ whole genome shotgun (WGS) entry which is preliminary data.</text>
</comment>
<feature type="transmembrane region" description="Helical" evidence="1">
    <location>
        <begin position="136"/>
        <end position="155"/>
    </location>
</feature>
<dbReference type="PANTHER" id="PTHR38454">
    <property type="entry name" value="INTEGRAL MEMBRANE PROTEIN-RELATED"/>
    <property type="match status" value="1"/>
</dbReference>
<feature type="transmembrane region" description="Helical" evidence="1">
    <location>
        <begin position="88"/>
        <end position="115"/>
    </location>
</feature>
<protein>
    <submittedName>
        <fullName evidence="2">Integral membrane protein</fullName>
    </submittedName>
</protein>
<gene>
    <name evidence="2" type="ORF">FC56_GL000643</name>
</gene>
<evidence type="ECO:0000313" key="3">
    <source>
        <dbReference type="Proteomes" id="UP000051256"/>
    </source>
</evidence>
<feature type="transmembrane region" description="Helical" evidence="1">
    <location>
        <begin position="189"/>
        <end position="216"/>
    </location>
</feature>
<keyword evidence="3" id="KW-1185">Reference proteome</keyword>
<feature type="transmembrane region" description="Helical" evidence="1">
    <location>
        <begin position="299"/>
        <end position="317"/>
    </location>
</feature>
<feature type="transmembrane region" description="Helical" evidence="1">
    <location>
        <begin position="236"/>
        <end position="258"/>
    </location>
</feature>
<dbReference type="PATRIC" id="fig|1423802.4.peg.653"/>
<accession>A0A0R2CSG1</accession>
<feature type="transmembrane region" description="Helical" evidence="1">
    <location>
        <begin position="362"/>
        <end position="383"/>
    </location>
</feature>
<reference evidence="2 3" key="1">
    <citation type="journal article" date="2015" name="Genome Announc.">
        <title>Expanding the biotechnology potential of lactobacilli through comparative genomics of 213 strains and associated genera.</title>
        <authorList>
            <person name="Sun Z."/>
            <person name="Harris H.M."/>
            <person name="McCann A."/>
            <person name="Guo C."/>
            <person name="Argimon S."/>
            <person name="Zhang W."/>
            <person name="Yang X."/>
            <person name="Jeffery I.B."/>
            <person name="Cooney J.C."/>
            <person name="Kagawa T.F."/>
            <person name="Liu W."/>
            <person name="Song Y."/>
            <person name="Salvetti E."/>
            <person name="Wrobel A."/>
            <person name="Rasinkangas P."/>
            <person name="Parkhill J."/>
            <person name="Rea M.C."/>
            <person name="O'Sullivan O."/>
            <person name="Ritari J."/>
            <person name="Douillard F.P."/>
            <person name="Paul Ross R."/>
            <person name="Yang R."/>
            <person name="Briner A.E."/>
            <person name="Felis G.E."/>
            <person name="de Vos W.M."/>
            <person name="Barrangou R."/>
            <person name="Klaenhammer T.R."/>
            <person name="Caufield P.W."/>
            <person name="Cui Y."/>
            <person name="Zhang H."/>
            <person name="O'Toole P.W."/>
        </authorList>
    </citation>
    <scope>NUCLEOTIDE SEQUENCE [LARGE SCALE GENOMIC DNA]</scope>
    <source>
        <strain evidence="2 3">DSM 24302</strain>
    </source>
</reference>
<dbReference type="STRING" id="1423802.FC56_GL000643"/>
<dbReference type="PANTHER" id="PTHR38454:SF1">
    <property type="entry name" value="INTEGRAL MEMBRANE PROTEIN"/>
    <property type="match status" value="1"/>
</dbReference>
<feature type="transmembrane region" description="Helical" evidence="1">
    <location>
        <begin position="445"/>
        <end position="465"/>
    </location>
</feature>
<dbReference type="EMBL" id="AYZR01000008">
    <property type="protein sequence ID" value="KRM93922.1"/>
    <property type="molecule type" value="Genomic_DNA"/>
</dbReference>
<dbReference type="InterPro" id="IPR018580">
    <property type="entry name" value="Uncharacterised_YfhO"/>
</dbReference>
<sequence length="880" mass="100202">MNQTRKEVNMKLKQHPLIISFLLPVIITTVYFAFRGMAPFGQSSILTVDLGQQYIDFFAYFKHTLLTDPSGFLYSFSKGLGGDMLGTWAYYLMSPLNLILLFCSTSQLPSGILILTVLKYGLSGLTFAYLLKTNKFNSAFIPIFAISYSLMGWVIANQLNIIWLDAVIILPIIYLGLQRLILQRKVGTYITWLAIMLIVNYYFAFMIAIFMVLTSWFLNINFSTSRRQFWQNQWRWLWSSLIAGGISAIITIPTFYSLLTSKINYSENKLNLKIEYLPLKFFGKFFTGSLDFKQLPSGTPNVFVASLVLILFGYFYFSKQFSRKLRITHGVITLILFISMWFEPLDLFWHAMQMPVWYTYRFAFLFSFWLIVTAAKVFNTVLVEGLSLSALRKTLVISTLIIVMVGFLLPHLEYLTLTNYIWGIVYFALTATLIILVQKFQLWQVDYLPGLLLLLVGAEMTFNLVNSLNNLAYLSKDEYNVPASIIQQQANRLPQKSNDFYRVASTFMRTKNDALTGNYNGTSVFSSTLESNSSKFYGHLGDPDGDSFIAYTNGTTFSDALLGVKYYWSADAVKNPITKKAVTSPLETQTTRPDLNSYPVINKDKYVSTHKNNNALPIGFLAGSNDFKYQATNSPIAFQNELFTQITGQRQSLIVPTKLPTLNYQNLYPIKKLTGSVLRKRQLLNPASFNFTLQAKKGHSYYLTLGPDVSSKEVAIYVNGKKLKQYSNYRHTVIANLASTDKDKDIAVLFVVKKNNAWLQNVNLYQLNNQRLTTALKDVQTRSLKLTHVSNTNISGRITVHQKHQDLLTTIPSSTGWHVKVDNHPIENQTWGQMFLKIPLTKGQHQIQITYWPQGLTAGIVITSFSLLLLGGLLILKRRK</sequence>
<keyword evidence="1" id="KW-0472">Membrane</keyword>
<feature type="transmembrane region" description="Helical" evidence="1">
    <location>
        <begin position="324"/>
        <end position="342"/>
    </location>
</feature>
<keyword evidence="1" id="KW-0812">Transmembrane</keyword>
<feature type="transmembrane region" description="Helical" evidence="1">
    <location>
        <begin position="420"/>
        <end position="438"/>
    </location>
</feature>
<proteinExistence type="predicted"/>
<dbReference type="Pfam" id="PF09586">
    <property type="entry name" value="YfhO"/>
    <property type="match status" value="1"/>
</dbReference>
<dbReference type="Proteomes" id="UP000051256">
    <property type="component" value="Unassembled WGS sequence"/>
</dbReference>
<feature type="transmembrane region" description="Helical" evidence="1">
    <location>
        <begin position="161"/>
        <end position="177"/>
    </location>
</feature>
<feature type="transmembrane region" description="Helical" evidence="1">
    <location>
        <begin position="851"/>
        <end position="876"/>
    </location>
</feature>
<evidence type="ECO:0000313" key="2">
    <source>
        <dbReference type="EMBL" id="KRM93922.1"/>
    </source>
</evidence>
<name>A0A0R2CSG1_9LACO</name>
<keyword evidence="1" id="KW-1133">Transmembrane helix</keyword>